<dbReference type="Pfam" id="PF00079">
    <property type="entry name" value="Serpin"/>
    <property type="match status" value="1"/>
</dbReference>
<dbReference type="Gene3D" id="3.30.497.10">
    <property type="entry name" value="Antithrombin, subunit I, domain 2"/>
    <property type="match status" value="1"/>
</dbReference>
<dbReference type="CDD" id="cd19588">
    <property type="entry name" value="serpin_miropin-like"/>
    <property type="match status" value="1"/>
</dbReference>
<dbReference type="PANTHER" id="PTHR11461:SF211">
    <property type="entry name" value="GH10112P-RELATED"/>
    <property type="match status" value="1"/>
</dbReference>
<evidence type="ECO:0000313" key="4">
    <source>
        <dbReference type="EMBL" id="QSF44036.1"/>
    </source>
</evidence>
<dbReference type="InterPro" id="IPR023795">
    <property type="entry name" value="Serpin_CS"/>
</dbReference>
<feature type="domain" description="Serpin" evidence="3">
    <location>
        <begin position="49"/>
        <end position="410"/>
    </location>
</feature>
<dbReference type="PANTHER" id="PTHR11461">
    <property type="entry name" value="SERINE PROTEASE INHIBITOR, SERPIN"/>
    <property type="match status" value="1"/>
</dbReference>
<dbReference type="InterPro" id="IPR042185">
    <property type="entry name" value="Serpin_sf_2"/>
</dbReference>
<proteinExistence type="inferred from homology"/>
<evidence type="ECO:0000256" key="1">
    <source>
        <dbReference type="RuleBase" id="RU000411"/>
    </source>
</evidence>
<evidence type="ECO:0000256" key="2">
    <source>
        <dbReference type="SAM" id="SignalP"/>
    </source>
</evidence>
<sequence length="414" mass="44616">MNKILALLLSLLLLTSCSSAGSSMSFSERADAAKKLNSRLARQSNELGLKLFSQLREQSGGGRNLTISPYSISAALALAYNGSKGETAEELGKLLGYAPDELDQLNTSEGALLPLLNDAGPGIQLELANSVWANQDIPLRKGYLKASEDYYDAQIRTADLAGEKSVKEINEWVSDHTSGKIDRMLEQPPGAQSVAVLVNALYFKGGWKKVFLEGNTHPDDFYPASGPAVEVPLMNQAGHFLYAEDKDWQAVRLPYGEGQMHMIVILPAKDSSLNTLLNHLAKDGLPSDDQFSGKQGSLSLPRFTASYGTDLKEAVQALGVKLAFDPRKGDFSALADTGTPIFISSIIHKTYIDVNESGTEAAASTLVGMLAGAASPAEAPFEMIVNRPFIYIIEDIQTGVWLFMGAIENPLLTE</sequence>
<feature type="signal peptide" evidence="2">
    <location>
        <begin position="1"/>
        <end position="20"/>
    </location>
</feature>
<dbReference type="Gene3D" id="2.30.39.10">
    <property type="entry name" value="Alpha-1-antitrypsin, domain 1"/>
    <property type="match status" value="1"/>
</dbReference>
<dbReference type="PROSITE" id="PS00284">
    <property type="entry name" value="SERPIN"/>
    <property type="match status" value="1"/>
</dbReference>
<dbReference type="RefSeq" id="WP_206101638.1">
    <property type="nucleotide sequence ID" value="NZ_CP070969.1"/>
</dbReference>
<organism evidence="4 5">
    <name type="scientific">Paenibacillus tianjinensis</name>
    <dbReference type="NCBI Taxonomy" id="2810347"/>
    <lineage>
        <taxon>Bacteria</taxon>
        <taxon>Bacillati</taxon>
        <taxon>Bacillota</taxon>
        <taxon>Bacilli</taxon>
        <taxon>Bacillales</taxon>
        <taxon>Paenibacillaceae</taxon>
        <taxon>Paenibacillus</taxon>
    </lineage>
</organism>
<dbReference type="PROSITE" id="PS51257">
    <property type="entry name" value="PROKAR_LIPOPROTEIN"/>
    <property type="match status" value="1"/>
</dbReference>
<keyword evidence="2" id="KW-0732">Signal</keyword>
<protein>
    <submittedName>
        <fullName evidence="4">Serpin family protein</fullName>
    </submittedName>
</protein>
<dbReference type="InterPro" id="IPR023796">
    <property type="entry name" value="Serpin_dom"/>
</dbReference>
<dbReference type="SUPFAM" id="SSF56574">
    <property type="entry name" value="Serpins"/>
    <property type="match status" value="1"/>
</dbReference>
<evidence type="ECO:0000313" key="5">
    <source>
        <dbReference type="Proteomes" id="UP000663452"/>
    </source>
</evidence>
<reference evidence="4 5" key="1">
    <citation type="submission" date="2021-02" db="EMBL/GenBank/DDBJ databases">
        <title>Paenibacillus tianjinensis sp. nov.</title>
        <authorList>
            <person name="Liu H."/>
        </authorList>
    </citation>
    <scope>NUCLEOTIDE SEQUENCE [LARGE SCALE GENOMIC DNA]</scope>
    <source>
        <strain evidence="4 5">TB2019</strain>
    </source>
</reference>
<gene>
    <name evidence="4" type="ORF">JRJ22_22800</name>
</gene>
<keyword evidence="5" id="KW-1185">Reference proteome</keyword>
<dbReference type="SMART" id="SM00093">
    <property type="entry name" value="SERPIN"/>
    <property type="match status" value="1"/>
</dbReference>
<accession>A0ABX7L9J3</accession>
<dbReference type="InterPro" id="IPR042178">
    <property type="entry name" value="Serpin_sf_1"/>
</dbReference>
<dbReference type="EMBL" id="CP070969">
    <property type="protein sequence ID" value="QSF44036.1"/>
    <property type="molecule type" value="Genomic_DNA"/>
</dbReference>
<comment type="similarity">
    <text evidence="1">Belongs to the serpin family.</text>
</comment>
<dbReference type="Proteomes" id="UP000663452">
    <property type="component" value="Chromosome"/>
</dbReference>
<feature type="chain" id="PRO_5046051792" evidence="2">
    <location>
        <begin position="21"/>
        <end position="414"/>
    </location>
</feature>
<name>A0ABX7L9J3_9BACL</name>
<evidence type="ECO:0000259" key="3">
    <source>
        <dbReference type="SMART" id="SM00093"/>
    </source>
</evidence>
<dbReference type="InterPro" id="IPR000215">
    <property type="entry name" value="Serpin_fam"/>
</dbReference>
<dbReference type="InterPro" id="IPR036186">
    <property type="entry name" value="Serpin_sf"/>
</dbReference>